<evidence type="ECO:0000256" key="2">
    <source>
        <dbReference type="ARBA" id="ARBA00022448"/>
    </source>
</evidence>
<dbReference type="RefSeq" id="WP_131413170.1">
    <property type="nucleotide sequence ID" value="NZ_SJTG01000006.1"/>
</dbReference>
<evidence type="ECO:0000256" key="4">
    <source>
        <dbReference type="ARBA" id="ARBA00022519"/>
    </source>
</evidence>
<protein>
    <submittedName>
        <fullName evidence="10">YeeE/YedE family protein</fullName>
    </submittedName>
</protein>
<comment type="caution">
    <text evidence="10">The sequence shown here is derived from an EMBL/GenBank/DDBJ whole genome shotgun (WGS) entry which is preliminary data.</text>
</comment>
<dbReference type="Pfam" id="PF04143">
    <property type="entry name" value="Sulf_transp"/>
    <property type="match status" value="1"/>
</dbReference>
<feature type="transmembrane region" description="Helical" evidence="9">
    <location>
        <begin position="117"/>
        <end position="138"/>
    </location>
</feature>
<evidence type="ECO:0000256" key="9">
    <source>
        <dbReference type="SAM" id="Phobius"/>
    </source>
</evidence>
<evidence type="ECO:0000256" key="3">
    <source>
        <dbReference type="ARBA" id="ARBA00022475"/>
    </source>
</evidence>
<dbReference type="PANTHER" id="PTHR30574:SF1">
    <property type="entry name" value="SULPHUR TRANSPORT DOMAIN-CONTAINING PROTEIN"/>
    <property type="match status" value="1"/>
</dbReference>
<keyword evidence="5 9" id="KW-0812">Transmembrane</keyword>
<keyword evidence="2" id="KW-0813">Transport</keyword>
<feature type="transmembrane region" description="Helical" evidence="9">
    <location>
        <begin position="48"/>
        <end position="67"/>
    </location>
</feature>
<reference evidence="10 11" key="1">
    <citation type="submission" date="2019-02" db="EMBL/GenBank/DDBJ databases">
        <title>Dyella amyloliquefaciens sp. nov., isolated from forest soil.</title>
        <authorList>
            <person name="Gao Z.-H."/>
            <person name="Qiu L.-H."/>
        </authorList>
    </citation>
    <scope>NUCLEOTIDE SEQUENCE [LARGE SCALE GENOMIC DNA]</scope>
    <source>
        <strain evidence="10 11">KACC 12747</strain>
    </source>
</reference>
<accession>A0A4V2NKX0</accession>
<dbReference type="AlphaFoldDB" id="A0A4V2NKX0"/>
<keyword evidence="3" id="KW-1003">Cell membrane</keyword>
<evidence type="ECO:0000313" key="10">
    <source>
        <dbReference type="EMBL" id="TCI06442.1"/>
    </source>
</evidence>
<dbReference type="InterPro" id="IPR007272">
    <property type="entry name" value="Sulf_transp_TsuA/YedE"/>
</dbReference>
<feature type="transmembrane region" description="Helical" evidence="9">
    <location>
        <begin position="79"/>
        <end position="96"/>
    </location>
</feature>
<evidence type="ECO:0000256" key="8">
    <source>
        <dbReference type="ARBA" id="ARBA00035655"/>
    </source>
</evidence>
<keyword evidence="11" id="KW-1185">Reference proteome</keyword>
<sequence>MHPWLLSAFGGVLIGLAAVLLMAALGRIAGISGIASGLLTAAASGDRAWRLAFLAGLVAAPLLLAGLRGESGIGAPQVAWPWMLVAGLLVGFGTRLGSGCTSGHGVCGVARMSPRSLLATTVFVAFGIVTVFVTHHLLGGAGA</sequence>
<evidence type="ECO:0000313" key="11">
    <source>
        <dbReference type="Proteomes" id="UP000291822"/>
    </source>
</evidence>
<evidence type="ECO:0000256" key="6">
    <source>
        <dbReference type="ARBA" id="ARBA00022989"/>
    </source>
</evidence>
<organism evidence="10 11">
    <name type="scientific">Dyella soli</name>
    <dbReference type="NCBI Taxonomy" id="522319"/>
    <lineage>
        <taxon>Bacteria</taxon>
        <taxon>Pseudomonadati</taxon>
        <taxon>Pseudomonadota</taxon>
        <taxon>Gammaproteobacteria</taxon>
        <taxon>Lysobacterales</taxon>
        <taxon>Rhodanobacteraceae</taxon>
        <taxon>Dyella</taxon>
    </lineage>
</organism>
<evidence type="ECO:0000256" key="5">
    <source>
        <dbReference type="ARBA" id="ARBA00022692"/>
    </source>
</evidence>
<comment type="subcellular location">
    <subcellularLocation>
        <location evidence="1">Cell inner membrane</location>
        <topology evidence="1">Multi-pass membrane protein</topology>
    </subcellularLocation>
</comment>
<dbReference type="Proteomes" id="UP000291822">
    <property type="component" value="Unassembled WGS sequence"/>
</dbReference>
<feature type="transmembrane region" description="Helical" evidence="9">
    <location>
        <begin position="6"/>
        <end position="28"/>
    </location>
</feature>
<evidence type="ECO:0000256" key="1">
    <source>
        <dbReference type="ARBA" id="ARBA00004429"/>
    </source>
</evidence>
<dbReference type="PANTHER" id="PTHR30574">
    <property type="entry name" value="INNER MEMBRANE PROTEIN YEDE"/>
    <property type="match status" value="1"/>
</dbReference>
<keyword evidence="7 9" id="KW-0472">Membrane</keyword>
<comment type="similarity">
    <text evidence="8">Belongs to the TsuA/YedE (TC 9.B.102) family.</text>
</comment>
<keyword evidence="4" id="KW-0997">Cell inner membrane</keyword>
<name>A0A4V2NKX0_9GAMM</name>
<dbReference type="EMBL" id="SJTG01000006">
    <property type="protein sequence ID" value="TCI06442.1"/>
    <property type="molecule type" value="Genomic_DNA"/>
</dbReference>
<evidence type="ECO:0000256" key="7">
    <source>
        <dbReference type="ARBA" id="ARBA00023136"/>
    </source>
</evidence>
<keyword evidence="6 9" id="KW-1133">Transmembrane helix</keyword>
<proteinExistence type="inferred from homology"/>
<dbReference type="GO" id="GO:0005886">
    <property type="term" value="C:plasma membrane"/>
    <property type="evidence" value="ECO:0007669"/>
    <property type="project" value="UniProtKB-SubCell"/>
</dbReference>
<gene>
    <name evidence="10" type="ORF">EZM97_33710</name>
</gene>